<evidence type="ECO:0000256" key="11">
    <source>
        <dbReference type="ARBA" id="ARBA00049080"/>
    </source>
</evidence>
<dbReference type="PATRIC" id="fig|359391.4.peg.3311"/>
<comment type="caution">
    <text evidence="13">Was originally thought to be a dihydrodipicolinate reductase (DHDPR), catalyzing the conversion of dihydrodipicolinate to tetrahydrodipicolinate. However, it was shown in E.coli that the substrate of the enzymatic reaction is not dihydrodipicolinate (DHDP) but in fact (2S,4S)-4-hydroxy-2,3,4,5-tetrahydrodipicolinic acid (HTPA), the product released by the DapA-catalyzed reaction.</text>
</comment>
<dbReference type="GO" id="GO:0016726">
    <property type="term" value="F:oxidoreductase activity, acting on CH or CH2 groups, NAD or NADP as acceptor"/>
    <property type="evidence" value="ECO:0007669"/>
    <property type="project" value="UniProtKB-UniRule"/>
</dbReference>
<keyword evidence="2 13" id="KW-0963">Cytoplasm</keyword>
<accession>A0A0F6AVN3</accession>
<dbReference type="Pfam" id="PF01113">
    <property type="entry name" value="DapB_N"/>
    <property type="match status" value="1"/>
</dbReference>
<comment type="catalytic activity">
    <reaction evidence="11 13">
        <text>(S)-2,3,4,5-tetrahydrodipicolinate + NADP(+) + H2O = (2S,4S)-4-hydroxy-2,3,4,5-tetrahydrodipicolinate + NADPH + H(+)</text>
        <dbReference type="Rhea" id="RHEA:35331"/>
        <dbReference type="ChEBI" id="CHEBI:15377"/>
        <dbReference type="ChEBI" id="CHEBI:15378"/>
        <dbReference type="ChEBI" id="CHEBI:16845"/>
        <dbReference type="ChEBI" id="CHEBI:57783"/>
        <dbReference type="ChEBI" id="CHEBI:58349"/>
        <dbReference type="ChEBI" id="CHEBI:67139"/>
        <dbReference type="EC" id="1.17.1.8"/>
    </reaction>
</comment>
<feature type="active site" description="Proton donor/acceptor" evidence="13">
    <location>
        <position position="166"/>
    </location>
</feature>
<evidence type="ECO:0000259" key="15">
    <source>
        <dbReference type="Pfam" id="PF05173"/>
    </source>
</evidence>
<dbReference type="NCBIfam" id="TIGR00036">
    <property type="entry name" value="dapB"/>
    <property type="match status" value="1"/>
</dbReference>
<dbReference type="RefSeq" id="WP_002965601.1">
    <property type="nucleotide sequence ID" value="NC_010740.1"/>
</dbReference>
<dbReference type="GO" id="GO:0009089">
    <property type="term" value="P:lysine biosynthetic process via diaminopimelate"/>
    <property type="evidence" value="ECO:0007669"/>
    <property type="project" value="UniProtKB-UniRule"/>
</dbReference>
<dbReference type="Proteomes" id="UP000002565">
    <property type="component" value="Chromosome 2"/>
</dbReference>
<feature type="active site" description="Proton donor" evidence="13">
    <location>
        <position position="170"/>
    </location>
</feature>
<gene>
    <name evidence="13" type="primary">dapB</name>
    <name evidence="16" type="ordered locus">BAbS19_II09380</name>
</gene>
<evidence type="ECO:0000256" key="9">
    <source>
        <dbReference type="ARBA" id="ARBA00037922"/>
    </source>
</evidence>
<evidence type="ECO:0000313" key="17">
    <source>
        <dbReference type="Proteomes" id="UP000002565"/>
    </source>
</evidence>
<sequence>MSEEVQGGNSEMGLVVVGAGGRMGQTLIRTIQSIEGAKLVGAIERSGSPFLGKDAGEVTGIGTLGVAITDDPLPVFAKAHGVLDFTSPAASVEFAGLAAQARIVHVIGTTGCSAEDDEKIRAAARHATIVKSGNMSLGVNLLSVLVQKAAEALGPEDFDIEILEMHHRHKVDAPSGTALLLGEAAARGRDIALADNSVRVRDGYTGPRETGAIGFATLRGGSVIGDHSVILAGTGERVVLSHHAEDRSIFARGAIKAALWAHGKKPGLYSMLDVLGLNT</sequence>
<dbReference type="EMBL" id="CP000888">
    <property type="protein sequence ID" value="ACD74423.1"/>
    <property type="molecule type" value="Genomic_DNA"/>
</dbReference>
<evidence type="ECO:0000256" key="8">
    <source>
        <dbReference type="ARBA" id="ARBA00023154"/>
    </source>
</evidence>
<name>A0A0F6AVN3_BRUA1</name>
<keyword evidence="6 13" id="KW-0560">Oxidoreductase</keyword>
<dbReference type="GO" id="GO:0051287">
    <property type="term" value="F:NAD binding"/>
    <property type="evidence" value="ECO:0007669"/>
    <property type="project" value="UniProtKB-UniRule"/>
</dbReference>
<evidence type="ECO:0000256" key="5">
    <source>
        <dbReference type="ARBA" id="ARBA00022915"/>
    </source>
</evidence>
<dbReference type="PANTHER" id="PTHR20836:SF0">
    <property type="entry name" value="4-HYDROXY-TETRAHYDRODIPICOLINATE REDUCTASE 1, CHLOROPLASTIC-RELATED"/>
    <property type="match status" value="1"/>
</dbReference>
<dbReference type="PROSITE" id="PS01298">
    <property type="entry name" value="DAPB"/>
    <property type="match status" value="1"/>
</dbReference>
<dbReference type="KEGG" id="bmc:BAbS19_II09380"/>
<feature type="binding site" evidence="13">
    <location>
        <position position="167"/>
    </location>
    <ligand>
        <name>(S)-2,3,4,5-tetrahydrodipicolinate</name>
        <dbReference type="ChEBI" id="CHEBI:16845"/>
    </ligand>
</feature>
<comment type="subunit">
    <text evidence="13">Homotetramer.</text>
</comment>
<comment type="similarity">
    <text evidence="1 13">Belongs to the DapB family.</text>
</comment>
<keyword evidence="8 13" id="KW-0457">Lysine biosynthesis</keyword>
<keyword evidence="7 13" id="KW-0520">NAD</keyword>
<dbReference type="InterPro" id="IPR023940">
    <property type="entry name" value="DHDPR_bac"/>
</dbReference>
<dbReference type="InterPro" id="IPR022664">
    <property type="entry name" value="DapB_N_CS"/>
</dbReference>
<comment type="pathway">
    <text evidence="9 13">Amino-acid biosynthesis; L-lysine biosynthesis via DAP pathway; (S)-tetrahydrodipicolinate from L-aspartate: step 4/4.</text>
</comment>
<dbReference type="GeneID" id="93015168"/>
<dbReference type="Gene3D" id="3.30.360.10">
    <property type="entry name" value="Dihydrodipicolinate Reductase, domain 2"/>
    <property type="match status" value="1"/>
</dbReference>
<dbReference type="HAMAP" id="MF_00102">
    <property type="entry name" value="DapB"/>
    <property type="match status" value="1"/>
</dbReference>
<dbReference type="CDD" id="cd02274">
    <property type="entry name" value="DHDPR_N"/>
    <property type="match status" value="1"/>
</dbReference>
<feature type="domain" description="Dihydrodipicolinate reductase C-terminal" evidence="15">
    <location>
        <begin position="138"/>
        <end position="275"/>
    </location>
</feature>
<dbReference type="Gene3D" id="3.40.50.720">
    <property type="entry name" value="NAD(P)-binding Rossmann-like Domain"/>
    <property type="match status" value="1"/>
</dbReference>
<feature type="domain" description="Dihydrodipicolinate reductase N-terminal" evidence="14">
    <location>
        <begin position="13"/>
        <end position="135"/>
    </location>
</feature>
<dbReference type="UniPathway" id="UPA00034">
    <property type="reaction ID" value="UER00018"/>
</dbReference>
<comment type="function">
    <text evidence="13">Catalyzes the conversion of 4-hydroxy-tetrahydrodipicolinate (HTPA) to tetrahydrodipicolinate.</text>
</comment>
<comment type="subcellular location">
    <subcellularLocation>
        <location evidence="13">Cytoplasm</location>
    </subcellularLocation>
</comment>
<dbReference type="PANTHER" id="PTHR20836">
    <property type="entry name" value="DIHYDRODIPICOLINATE REDUCTASE"/>
    <property type="match status" value="1"/>
</dbReference>
<organism evidence="16 17">
    <name type="scientific">Brucella abortus (strain S19)</name>
    <dbReference type="NCBI Taxonomy" id="430066"/>
    <lineage>
        <taxon>Bacteria</taxon>
        <taxon>Pseudomonadati</taxon>
        <taxon>Pseudomonadota</taxon>
        <taxon>Alphaproteobacteria</taxon>
        <taxon>Hyphomicrobiales</taxon>
        <taxon>Brucellaceae</taxon>
        <taxon>Brucella/Ochrobactrum group</taxon>
        <taxon>Brucella</taxon>
    </lineage>
</organism>
<dbReference type="GO" id="GO:0008839">
    <property type="term" value="F:4-hydroxy-tetrahydrodipicolinate reductase"/>
    <property type="evidence" value="ECO:0007669"/>
    <property type="project" value="UniProtKB-UniRule"/>
</dbReference>
<evidence type="ECO:0000256" key="12">
    <source>
        <dbReference type="ARBA" id="ARBA00049396"/>
    </source>
</evidence>
<protein>
    <recommendedName>
        <fullName evidence="10 13">4-hydroxy-tetrahydrodipicolinate reductase</fullName>
        <shortName evidence="13">HTPA reductase</shortName>
        <ecNumber evidence="10 13">1.17.1.8</ecNumber>
    </recommendedName>
</protein>
<evidence type="ECO:0000256" key="10">
    <source>
        <dbReference type="ARBA" id="ARBA00038983"/>
    </source>
</evidence>
<dbReference type="Pfam" id="PF05173">
    <property type="entry name" value="DapB_C"/>
    <property type="match status" value="1"/>
</dbReference>
<evidence type="ECO:0000256" key="1">
    <source>
        <dbReference type="ARBA" id="ARBA00006642"/>
    </source>
</evidence>
<comment type="catalytic activity">
    <reaction evidence="12 13">
        <text>(S)-2,3,4,5-tetrahydrodipicolinate + NAD(+) + H2O = (2S,4S)-4-hydroxy-2,3,4,5-tetrahydrodipicolinate + NADH + H(+)</text>
        <dbReference type="Rhea" id="RHEA:35323"/>
        <dbReference type="ChEBI" id="CHEBI:15377"/>
        <dbReference type="ChEBI" id="CHEBI:15378"/>
        <dbReference type="ChEBI" id="CHEBI:16845"/>
        <dbReference type="ChEBI" id="CHEBI:57540"/>
        <dbReference type="ChEBI" id="CHEBI:57945"/>
        <dbReference type="ChEBI" id="CHEBI:67139"/>
        <dbReference type="EC" id="1.17.1.8"/>
    </reaction>
</comment>
<feature type="binding site" evidence="13">
    <location>
        <begin position="132"/>
        <end position="135"/>
    </location>
    <ligand>
        <name>NAD(+)</name>
        <dbReference type="ChEBI" id="CHEBI:57540"/>
    </ligand>
</feature>
<feature type="binding site" evidence="13">
    <location>
        <position position="45"/>
    </location>
    <ligand>
        <name>NADP(+)</name>
        <dbReference type="ChEBI" id="CHEBI:58349"/>
    </ligand>
</feature>
<feature type="binding site" evidence="13">
    <location>
        <begin position="108"/>
        <end position="110"/>
    </location>
    <ligand>
        <name>NAD(+)</name>
        <dbReference type="ChEBI" id="CHEBI:57540"/>
    </ligand>
</feature>
<dbReference type="FunFam" id="3.30.360.10:FF:000004">
    <property type="entry name" value="4-hydroxy-tetrahydrodipicolinate reductase"/>
    <property type="match status" value="1"/>
</dbReference>
<evidence type="ECO:0000259" key="14">
    <source>
        <dbReference type="Pfam" id="PF01113"/>
    </source>
</evidence>
<dbReference type="SUPFAM" id="SSF55347">
    <property type="entry name" value="Glyceraldehyde-3-phosphate dehydrogenase-like, C-terminal domain"/>
    <property type="match status" value="1"/>
</dbReference>
<feature type="binding site" evidence="13">
    <location>
        <position position="44"/>
    </location>
    <ligand>
        <name>NAD(+)</name>
        <dbReference type="ChEBI" id="CHEBI:57540"/>
    </ligand>
</feature>
<keyword evidence="4 13" id="KW-0521">NADP</keyword>
<dbReference type="InterPro" id="IPR036291">
    <property type="entry name" value="NAD(P)-bd_dom_sf"/>
</dbReference>
<proteinExistence type="inferred from homology"/>
<evidence type="ECO:0000256" key="3">
    <source>
        <dbReference type="ARBA" id="ARBA00022605"/>
    </source>
</evidence>
<evidence type="ECO:0000256" key="6">
    <source>
        <dbReference type="ARBA" id="ARBA00023002"/>
    </source>
</evidence>
<dbReference type="InterPro" id="IPR000846">
    <property type="entry name" value="DapB_N"/>
</dbReference>
<dbReference type="AlphaFoldDB" id="A0A0F6AVN3"/>
<evidence type="ECO:0000256" key="13">
    <source>
        <dbReference type="HAMAP-Rule" id="MF_00102"/>
    </source>
</evidence>
<dbReference type="SUPFAM" id="SSF51735">
    <property type="entry name" value="NAD(P)-binding Rossmann-fold domains"/>
    <property type="match status" value="1"/>
</dbReference>
<keyword evidence="3 13" id="KW-0028">Amino-acid biosynthesis</keyword>
<evidence type="ECO:0000313" key="16">
    <source>
        <dbReference type="EMBL" id="ACD74423.1"/>
    </source>
</evidence>
<evidence type="ECO:0000256" key="7">
    <source>
        <dbReference type="ARBA" id="ARBA00023027"/>
    </source>
</evidence>
<evidence type="ECO:0000256" key="2">
    <source>
        <dbReference type="ARBA" id="ARBA00022490"/>
    </source>
</evidence>
<dbReference type="EC" id="1.17.1.8" evidence="10 13"/>
<feature type="binding site" evidence="13">
    <location>
        <begin position="176"/>
        <end position="177"/>
    </location>
    <ligand>
        <name>(S)-2,3,4,5-tetrahydrodipicolinate</name>
        <dbReference type="ChEBI" id="CHEBI:16845"/>
    </ligand>
</feature>
<dbReference type="GO" id="GO:0019877">
    <property type="term" value="P:diaminopimelate biosynthetic process"/>
    <property type="evidence" value="ECO:0007669"/>
    <property type="project" value="UniProtKB-UniRule"/>
</dbReference>
<feature type="binding site" evidence="13">
    <location>
        <begin position="18"/>
        <end position="23"/>
    </location>
    <ligand>
        <name>NAD(+)</name>
        <dbReference type="ChEBI" id="CHEBI:57540"/>
    </ligand>
</feature>
<dbReference type="GO" id="GO:0050661">
    <property type="term" value="F:NADP binding"/>
    <property type="evidence" value="ECO:0007669"/>
    <property type="project" value="UniProtKB-UniRule"/>
</dbReference>
<evidence type="ECO:0000256" key="4">
    <source>
        <dbReference type="ARBA" id="ARBA00022857"/>
    </source>
</evidence>
<dbReference type="GO" id="GO:0005829">
    <property type="term" value="C:cytosol"/>
    <property type="evidence" value="ECO:0007669"/>
    <property type="project" value="TreeGrafter"/>
</dbReference>
<dbReference type="HOGENOM" id="CLU_047479_2_1_5"/>
<dbReference type="PIRSF" id="PIRSF000161">
    <property type="entry name" value="DHPR"/>
    <property type="match status" value="1"/>
</dbReference>
<dbReference type="InterPro" id="IPR022663">
    <property type="entry name" value="DapB_C"/>
</dbReference>
<reference evidence="16 17" key="1">
    <citation type="journal article" date="2008" name="PLoS ONE">
        <title>Genome sequence of Brucella abortus vaccine strain S19 compared to virulent strains yields candidate virulence genes.</title>
        <authorList>
            <person name="Crasta O.R."/>
            <person name="Folkerts O."/>
            <person name="Fei Z."/>
            <person name="Mane S.P."/>
            <person name="Evans C."/>
            <person name="Martino-Catt S."/>
            <person name="Bricker B."/>
            <person name="Yu G."/>
            <person name="Du L."/>
            <person name="Sobral B.W."/>
        </authorList>
    </citation>
    <scope>NUCLEOTIDE SEQUENCE [LARGE SCALE GENOMIC DNA]</scope>
    <source>
        <strain evidence="16 17">S19</strain>
    </source>
</reference>
<keyword evidence="5 13" id="KW-0220">Diaminopimelate biosynthesis</keyword>